<dbReference type="InterPro" id="IPR013022">
    <property type="entry name" value="Xyl_isomerase-like_TIM-brl"/>
</dbReference>
<accession>A0ABP8JRE5</accession>
<evidence type="ECO:0000313" key="3">
    <source>
        <dbReference type="Proteomes" id="UP001500936"/>
    </source>
</evidence>
<evidence type="ECO:0000259" key="1">
    <source>
        <dbReference type="Pfam" id="PF01261"/>
    </source>
</evidence>
<dbReference type="PANTHER" id="PTHR12110">
    <property type="entry name" value="HYDROXYPYRUVATE ISOMERASE"/>
    <property type="match status" value="1"/>
</dbReference>
<gene>
    <name evidence="2" type="ORF">GCM10023187_00510</name>
</gene>
<dbReference type="EMBL" id="BAABHB010000001">
    <property type="protein sequence ID" value="GAA4394552.1"/>
    <property type="molecule type" value="Genomic_DNA"/>
</dbReference>
<dbReference type="PANTHER" id="PTHR12110:SF53">
    <property type="entry name" value="BLR5974 PROTEIN"/>
    <property type="match status" value="1"/>
</dbReference>
<sequence>MGCSRPPTNLFAGPATNNKPKQVELVIATITIDGFGDMNFEPFFALAPRLPFKNVEFNCWYARNLTPAGIRSIKERCRQHTLTPVCIQGSSFGAAGNIIKDVTHKLWNMEAARQLGCKRVKFTGAGRGLQGGLDAVITVLKELAPAAEEMDMLILVENHADYNLETMEDYDRIFSAIASPNVGMCMDNAHFDGANVDLMQVVDRFHSRILHIDLKDTERKDIHKVVRYGQGVTDNARVVEQMLAHGYKGYLLIEMAPPQNKETLEEDLKRAYQLFRQYER</sequence>
<feature type="domain" description="Xylose isomerase-like TIM barrel" evidence="1">
    <location>
        <begin position="45"/>
        <end position="269"/>
    </location>
</feature>
<dbReference type="Gene3D" id="3.20.20.150">
    <property type="entry name" value="Divalent-metal-dependent TIM barrel enzymes"/>
    <property type="match status" value="1"/>
</dbReference>
<dbReference type="Pfam" id="PF01261">
    <property type="entry name" value="AP_endonuc_2"/>
    <property type="match status" value="1"/>
</dbReference>
<keyword evidence="3" id="KW-1185">Reference proteome</keyword>
<protein>
    <recommendedName>
        <fullName evidence="1">Xylose isomerase-like TIM barrel domain-containing protein</fullName>
    </recommendedName>
</protein>
<dbReference type="InterPro" id="IPR036237">
    <property type="entry name" value="Xyl_isomerase-like_sf"/>
</dbReference>
<proteinExistence type="predicted"/>
<dbReference type="InterPro" id="IPR050312">
    <property type="entry name" value="IolE/XylAMocC-like"/>
</dbReference>
<comment type="caution">
    <text evidence="2">The sequence shown here is derived from an EMBL/GenBank/DDBJ whole genome shotgun (WGS) entry which is preliminary data.</text>
</comment>
<name>A0ABP8JRE5_9BACT</name>
<dbReference type="Proteomes" id="UP001500936">
    <property type="component" value="Unassembled WGS sequence"/>
</dbReference>
<reference evidence="3" key="1">
    <citation type="journal article" date="2019" name="Int. J. Syst. Evol. Microbiol.">
        <title>The Global Catalogue of Microorganisms (GCM) 10K type strain sequencing project: providing services to taxonomists for standard genome sequencing and annotation.</title>
        <authorList>
            <consortium name="The Broad Institute Genomics Platform"/>
            <consortium name="The Broad Institute Genome Sequencing Center for Infectious Disease"/>
            <person name="Wu L."/>
            <person name="Ma J."/>
        </authorList>
    </citation>
    <scope>NUCLEOTIDE SEQUENCE [LARGE SCALE GENOMIC DNA]</scope>
    <source>
        <strain evidence="3">JCM 17925</strain>
    </source>
</reference>
<dbReference type="SUPFAM" id="SSF51658">
    <property type="entry name" value="Xylose isomerase-like"/>
    <property type="match status" value="1"/>
</dbReference>
<evidence type="ECO:0000313" key="2">
    <source>
        <dbReference type="EMBL" id="GAA4394552.1"/>
    </source>
</evidence>
<organism evidence="2 3">
    <name type="scientific">Nibrella viscosa</name>
    <dbReference type="NCBI Taxonomy" id="1084524"/>
    <lineage>
        <taxon>Bacteria</taxon>
        <taxon>Pseudomonadati</taxon>
        <taxon>Bacteroidota</taxon>
        <taxon>Cytophagia</taxon>
        <taxon>Cytophagales</taxon>
        <taxon>Spirosomataceae</taxon>
        <taxon>Nibrella</taxon>
    </lineage>
</organism>